<evidence type="ECO:0000259" key="1">
    <source>
        <dbReference type="Pfam" id="PF07728"/>
    </source>
</evidence>
<keyword evidence="3" id="KW-1185">Reference proteome</keyword>
<accession>A0ABS6JEA2</accession>
<organism evidence="2 3">
    <name type="scientific">Evansella tamaricis</name>
    <dbReference type="NCBI Taxonomy" id="2069301"/>
    <lineage>
        <taxon>Bacteria</taxon>
        <taxon>Bacillati</taxon>
        <taxon>Bacillota</taxon>
        <taxon>Bacilli</taxon>
        <taxon>Bacillales</taxon>
        <taxon>Bacillaceae</taxon>
        <taxon>Evansella</taxon>
    </lineage>
</organism>
<dbReference type="PANTHER" id="PTHR37291">
    <property type="entry name" value="5-METHYLCYTOSINE-SPECIFIC RESTRICTION ENZYME B"/>
    <property type="match status" value="1"/>
</dbReference>
<evidence type="ECO:0000313" key="3">
    <source>
        <dbReference type="Proteomes" id="UP000784880"/>
    </source>
</evidence>
<proteinExistence type="predicted"/>
<feature type="domain" description="ATPase dynein-related AAA" evidence="1">
    <location>
        <begin position="217"/>
        <end position="391"/>
    </location>
</feature>
<name>A0ABS6JEA2_9BACI</name>
<sequence length="542" mass="62753">MISFQDVITQFDQIVTEFNVEKTTRGSVVEYTTEIFSEKVNILFLKTSLTGSERPRPQIRVFTEKIIELANRSLENNERFFCFIHCSHSVDQLKFEHVKPYEYVVSLESDWNMAAGRIDVRSIYNNLENNVNLDYLKVNSSQHSTPSIRQAALFKLNETGFKNVLQYLRFFDSRLISRDEKPSHDDLPLDDEIEEEKVDLASTASLVSQGVNRIYFGAPGTGKSFRIQRFIRENGIENYEEKTGHPNVFRTTCHPEFTYHDFVGQVMPVVIPDKDDPSKTRIEYKFEPKVFTKALARSLAEGVVEKQPVFLILEEMSRANVAAVFGDLFQLLDRDSMTGESEYKINNDLISQFVYNRDQQIYLPSNLFIIGTVNTNDQNVFVMDTAFKRRFEFDYVSANSVVMSEGQPINNFEFELKDNGVSITFQWISLYGALNRFITKKVEKGGLGLKEDKQLGQFFIKFRDGDDEYNYNQIKGKLLQYLYDDIEEEAYTGQSLFNEEINSFGDAYLSLNKNLAIFSSEFMQEYERFVRKTAQEGLESDV</sequence>
<comment type="caution">
    <text evidence="2">The sequence shown here is derived from an EMBL/GenBank/DDBJ whole genome shotgun (WGS) entry which is preliminary data.</text>
</comment>
<protein>
    <submittedName>
        <fullName evidence="2">AAA family ATPase</fullName>
    </submittedName>
</protein>
<dbReference type="Pfam" id="PF07728">
    <property type="entry name" value="AAA_5"/>
    <property type="match status" value="1"/>
</dbReference>
<dbReference type="InterPro" id="IPR011704">
    <property type="entry name" value="ATPase_dyneun-rel_AAA"/>
</dbReference>
<reference evidence="2 3" key="1">
    <citation type="submission" date="2021-06" db="EMBL/GenBank/DDBJ databases">
        <title>Bacillus sp. RD4P76, an endophyte from a halophyte.</title>
        <authorList>
            <person name="Sun J.-Q."/>
        </authorList>
    </citation>
    <scope>NUCLEOTIDE SEQUENCE [LARGE SCALE GENOMIC DNA]</scope>
    <source>
        <strain evidence="2 3">CGMCC 1.15917</strain>
    </source>
</reference>
<gene>
    <name evidence="2" type="ORF">KS419_09650</name>
</gene>
<evidence type="ECO:0000313" key="2">
    <source>
        <dbReference type="EMBL" id="MBU9712002.1"/>
    </source>
</evidence>
<dbReference type="PANTHER" id="PTHR37291:SF1">
    <property type="entry name" value="TYPE IV METHYL-DIRECTED RESTRICTION ENZYME ECOKMCRB SUBUNIT"/>
    <property type="match status" value="1"/>
</dbReference>
<dbReference type="RefSeq" id="WP_217066158.1">
    <property type="nucleotide sequence ID" value="NZ_JAHQCS010000091.1"/>
</dbReference>
<dbReference type="InterPro" id="IPR052934">
    <property type="entry name" value="Methyl-DNA_Rec/Restrict_Enz"/>
</dbReference>
<dbReference type="EMBL" id="JAHQCS010000091">
    <property type="protein sequence ID" value="MBU9712002.1"/>
    <property type="molecule type" value="Genomic_DNA"/>
</dbReference>
<dbReference type="Proteomes" id="UP000784880">
    <property type="component" value="Unassembled WGS sequence"/>
</dbReference>